<dbReference type="InterPro" id="IPR039565">
    <property type="entry name" value="BamD-like"/>
</dbReference>
<dbReference type="EMBL" id="JAVRIA010000001">
    <property type="protein sequence ID" value="MDT0557536.1"/>
    <property type="molecule type" value="Genomic_DNA"/>
</dbReference>
<organism evidence="5 6">
    <name type="scientific">Microcosmobacter mediterraneus</name>
    <dbReference type="NCBI Taxonomy" id="3075607"/>
    <lineage>
        <taxon>Bacteria</taxon>
        <taxon>Pseudomonadati</taxon>
        <taxon>Bacteroidota</taxon>
        <taxon>Flavobacteriia</taxon>
        <taxon>Flavobacteriales</taxon>
        <taxon>Flavobacteriaceae</taxon>
        <taxon>Microcosmobacter</taxon>
    </lineage>
</organism>
<dbReference type="NCBIfam" id="TIGR03302">
    <property type="entry name" value="OM_YfiO"/>
    <property type="match status" value="1"/>
</dbReference>
<keyword evidence="1" id="KW-0732">Signal</keyword>
<name>A0ABU2YHC3_9FLAO</name>
<sequence>MKKLIAIFSVLLVLSSCSEFQKALKSEDIKTKFDLGIKLYEEGKFNKANRLFAQIVPNYRGKPQAEKLMFMYSNTFYMMRDYHISGYQFDRFTNAYANSEKVEEAAFLAAKSYYMLSPVHSKEQKETYEAIDKLQLFINKYPESDKLAECNAMVKELNAKLERKAFEIAKQYNITARVAIDYEACIKSMDNLLLEYPGTAFREDALFWKLDSEFKLATNSIERKKADRTEKGIEFYNAFKKIAQKPELIEAADKMYAELIEIKSLNDIKS</sequence>
<evidence type="ECO:0000313" key="6">
    <source>
        <dbReference type="Proteomes" id="UP001259492"/>
    </source>
</evidence>
<proteinExistence type="predicted"/>
<comment type="caution">
    <text evidence="5">The sequence shown here is derived from an EMBL/GenBank/DDBJ whole genome shotgun (WGS) entry which is preliminary data.</text>
</comment>
<dbReference type="PROSITE" id="PS51257">
    <property type="entry name" value="PROKAR_LIPOPROTEIN"/>
    <property type="match status" value="1"/>
</dbReference>
<dbReference type="InterPro" id="IPR017689">
    <property type="entry name" value="BamD"/>
</dbReference>
<protein>
    <submittedName>
        <fullName evidence="5">Outer membrane protein assembly factor BamD</fullName>
    </submittedName>
</protein>
<accession>A0ABU2YHC3</accession>
<keyword evidence="2" id="KW-0472">Membrane</keyword>
<evidence type="ECO:0000256" key="1">
    <source>
        <dbReference type="ARBA" id="ARBA00022729"/>
    </source>
</evidence>
<dbReference type="Proteomes" id="UP001259492">
    <property type="component" value="Unassembled WGS sequence"/>
</dbReference>
<gene>
    <name evidence="5" type="primary">bamD</name>
    <name evidence="5" type="ORF">RM697_02675</name>
</gene>
<feature type="domain" description="Outer membrane lipoprotein BamD-like" evidence="4">
    <location>
        <begin position="34"/>
        <end position="224"/>
    </location>
</feature>
<keyword evidence="6" id="KW-1185">Reference proteome</keyword>
<dbReference type="RefSeq" id="WP_311426299.1">
    <property type="nucleotide sequence ID" value="NZ_JAVRIA010000001.1"/>
</dbReference>
<dbReference type="Pfam" id="PF13525">
    <property type="entry name" value="YfiO"/>
    <property type="match status" value="1"/>
</dbReference>
<evidence type="ECO:0000256" key="2">
    <source>
        <dbReference type="ARBA" id="ARBA00023136"/>
    </source>
</evidence>
<evidence type="ECO:0000259" key="4">
    <source>
        <dbReference type="Pfam" id="PF13525"/>
    </source>
</evidence>
<evidence type="ECO:0000256" key="3">
    <source>
        <dbReference type="ARBA" id="ARBA00023237"/>
    </source>
</evidence>
<dbReference type="Gene3D" id="1.25.40.10">
    <property type="entry name" value="Tetratricopeptide repeat domain"/>
    <property type="match status" value="1"/>
</dbReference>
<evidence type="ECO:0000313" key="5">
    <source>
        <dbReference type="EMBL" id="MDT0557536.1"/>
    </source>
</evidence>
<dbReference type="InterPro" id="IPR011990">
    <property type="entry name" value="TPR-like_helical_dom_sf"/>
</dbReference>
<reference evidence="5 6" key="1">
    <citation type="submission" date="2023-09" db="EMBL/GenBank/DDBJ databases">
        <authorList>
            <person name="Rey-Velasco X."/>
        </authorList>
    </citation>
    <scope>NUCLEOTIDE SEQUENCE [LARGE SCALE GENOMIC DNA]</scope>
    <source>
        <strain evidence="5 6">W332</strain>
    </source>
</reference>
<keyword evidence="3" id="KW-0998">Cell outer membrane</keyword>